<evidence type="ECO:0000313" key="1">
    <source>
        <dbReference type="EMBL" id="MEM5501385.1"/>
    </source>
</evidence>
<dbReference type="Pfam" id="PF07103">
    <property type="entry name" value="DUF1365"/>
    <property type="match status" value="1"/>
</dbReference>
<keyword evidence="2" id="KW-1185">Reference proteome</keyword>
<name>A0ABU9T5I7_9HYPH</name>
<organism evidence="1 2">
    <name type="scientific">Ahrensia kielensis</name>
    <dbReference type="NCBI Taxonomy" id="76980"/>
    <lineage>
        <taxon>Bacteria</taxon>
        <taxon>Pseudomonadati</taxon>
        <taxon>Pseudomonadota</taxon>
        <taxon>Alphaproteobacteria</taxon>
        <taxon>Hyphomicrobiales</taxon>
        <taxon>Ahrensiaceae</taxon>
        <taxon>Ahrensia</taxon>
    </lineage>
</organism>
<protein>
    <submittedName>
        <fullName evidence="1">DUF1365 domain-containing protein</fullName>
    </submittedName>
</protein>
<dbReference type="EMBL" id="JBBMQO010000003">
    <property type="protein sequence ID" value="MEM5501385.1"/>
    <property type="molecule type" value="Genomic_DNA"/>
</dbReference>
<dbReference type="Proteomes" id="UP001477870">
    <property type="component" value="Unassembled WGS sequence"/>
</dbReference>
<gene>
    <name evidence="1" type="ORF">WNY59_07250</name>
</gene>
<proteinExistence type="predicted"/>
<accession>A0ABU9T5I7</accession>
<sequence length="278" mass="31553">MHMQNMSDQALFPPPGQAATLYPGKVMHARLKPFGHRFNYRVFNCLFDLDKLADASKLSALFSVGRFNLISFYERDHLPEGEKRSLRDYASALTQEAGVQRPHRILLLAYPRILGFVFNPISVYFCYDASDHLTAVIYEVRNTFGERHSYVCKVENGQLTSAGLRQERTKIFYVSPFIDMGMRYHFRITPPGEKVKIRIFETDGTDPLLSATFIGEAKPFTTLALAGQVARLPFMTLKVVAGIHWEALKLWVKGAKYRARGTPPDPVSYKDRITGPAE</sequence>
<comment type="caution">
    <text evidence="1">The sequence shown here is derived from an EMBL/GenBank/DDBJ whole genome shotgun (WGS) entry which is preliminary data.</text>
</comment>
<reference evidence="1 2" key="1">
    <citation type="submission" date="2024-03" db="EMBL/GenBank/DDBJ databases">
        <title>Community enrichment and isolation of bacterial strains for fucoidan degradation.</title>
        <authorList>
            <person name="Sichert A."/>
        </authorList>
    </citation>
    <scope>NUCLEOTIDE SEQUENCE [LARGE SCALE GENOMIC DNA]</scope>
    <source>
        <strain evidence="1 2">AS62</strain>
    </source>
</reference>
<dbReference type="PANTHER" id="PTHR33973:SF4">
    <property type="entry name" value="OS07G0153300 PROTEIN"/>
    <property type="match status" value="1"/>
</dbReference>
<dbReference type="PANTHER" id="PTHR33973">
    <property type="entry name" value="OS07G0153300 PROTEIN"/>
    <property type="match status" value="1"/>
</dbReference>
<evidence type="ECO:0000313" key="2">
    <source>
        <dbReference type="Proteomes" id="UP001477870"/>
    </source>
</evidence>
<dbReference type="RefSeq" id="WP_342847899.1">
    <property type="nucleotide sequence ID" value="NZ_JBBMQO010000003.1"/>
</dbReference>
<dbReference type="InterPro" id="IPR010775">
    <property type="entry name" value="DUF1365"/>
</dbReference>